<name>A0A2L2XAD4_9FIRM</name>
<dbReference type="Gene3D" id="2.30.110.10">
    <property type="entry name" value="Electron Transport, Fmn-binding Protein, Chain A"/>
    <property type="match status" value="1"/>
</dbReference>
<dbReference type="InterPro" id="IPR003251">
    <property type="entry name" value="Rr_diiron-bd_dom"/>
</dbReference>
<keyword evidence="3" id="KW-0249">Electron transport</keyword>
<dbReference type="SUPFAM" id="SSF57802">
    <property type="entry name" value="Rubredoxin-like"/>
    <property type="match status" value="3"/>
</dbReference>
<dbReference type="PROSITE" id="PS50905">
    <property type="entry name" value="FERRITIN_LIKE"/>
    <property type="match status" value="1"/>
</dbReference>
<evidence type="ECO:0000256" key="3">
    <source>
        <dbReference type="ARBA" id="ARBA00022982"/>
    </source>
</evidence>
<evidence type="ECO:0000313" key="7">
    <source>
        <dbReference type="Proteomes" id="UP000239549"/>
    </source>
</evidence>
<dbReference type="GO" id="GO:0016646">
    <property type="term" value="F:oxidoreductase activity, acting on the CH-NH group of donors, NAD or NADP as acceptor"/>
    <property type="evidence" value="ECO:0007669"/>
    <property type="project" value="UniProtKB-ARBA"/>
</dbReference>
<dbReference type="InterPro" id="IPR012347">
    <property type="entry name" value="Ferritin-like"/>
</dbReference>
<proteinExistence type="predicted"/>
<keyword evidence="7" id="KW-1185">Reference proteome</keyword>
<dbReference type="RefSeq" id="WP_231702667.1">
    <property type="nucleotide sequence ID" value="NZ_BFAV01000071.1"/>
</dbReference>
<reference evidence="7" key="1">
    <citation type="submission" date="2018-02" db="EMBL/GenBank/DDBJ databases">
        <title>Genome sequence of Desulfocucumis palustris strain NAW-5.</title>
        <authorList>
            <person name="Watanabe M."/>
            <person name="Kojima H."/>
            <person name="Fukui M."/>
        </authorList>
    </citation>
    <scope>NUCLEOTIDE SEQUENCE [LARGE SCALE GENOMIC DNA]</scope>
    <source>
        <strain evidence="7">NAW-5</strain>
    </source>
</reference>
<evidence type="ECO:0000259" key="4">
    <source>
        <dbReference type="PROSITE" id="PS50903"/>
    </source>
</evidence>
<dbReference type="PANTHER" id="PTHR33746:SF4">
    <property type="entry name" value="RUBRERYTHRIN"/>
    <property type="match status" value="1"/>
</dbReference>
<dbReference type="InterPro" id="IPR009078">
    <property type="entry name" value="Ferritin-like_SF"/>
</dbReference>
<dbReference type="Pfam" id="PF21349">
    <property type="entry name" value="RUBY_RBDX"/>
    <property type="match status" value="3"/>
</dbReference>
<dbReference type="CDD" id="cd01041">
    <property type="entry name" value="Rubrerythrin"/>
    <property type="match status" value="1"/>
</dbReference>
<evidence type="ECO:0000256" key="1">
    <source>
        <dbReference type="ARBA" id="ARBA00001965"/>
    </source>
</evidence>
<dbReference type="SMART" id="SM00903">
    <property type="entry name" value="Flavin_Reduct"/>
    <property type="match status" value="1"/>
</dbReference>
<dbReference type="InterPro" id="IPR024934">
    <property type="entry name" value="Rubredoxin-like_dom"/>
</dbReference>
<dbReference type="PANTHER" id="PTHR33746">
    <property type="entry name" value="RUBRERYTHRIN"/>
    <property type="match status" value="1"/>
</dbReference>
<dbReference type="InterPro" id="IPR012349">
    <property type="entry name" value="Split_barrel_FMN-bd"/>
</dbReference>
<comment type="cofactor">
    <cofactor evidence="1">
        <name>Fe(3+)</name>
        <dbReference type="ChEBI" id="CHEBI:29034"/>
    </cofactor>
</comment>
<dbReference type="Gene3D" id="2.20.28.10">
    <property type="match status" value="3"/>
</dbReference>
<dbReference type="InterPro" id="IPR002563">
    <property type="entry name" value="Flavin_Rdtase-like_dom"/>
</dbReference>
<comment type="caution">
    <text evidence="6">The sequence shown here is derived from an EMBL/GenBank/DDBJ whole genome shotgun (WGS) entry which is preliminary data.</text>
</comment>
<evidence type="ECO:0000256" key="2">
    <source>
        <dbReference type="ARBA" id="ARBA00022448"/>
    </source>
</evidence>
<dbReference type="Pfam" id="PF02915">
    <property type="entry name" value="Rubrerythrin"/>
    <property type="match status" value="1"/>
</dbReference>
<protein>
    <submittedName>
        <fullName evidence="6">Rubredoxin</fullName>
    </submittedName>
</protein>
<dbReference type="GO" id="GO:0005506">
    <property type="term" value="F:iron ion binding"/>
    <property type="evidence" value="ECO:0007669"/>
    <property type="project" value="InterPro"/>
</dbReference>
<feature type="domain" description="Ferritin-like diiron" evidence="5">
    <location>
        <begin position="281"/>
        <end position="411"/>
    </location>
</feature>
<dbReference type="CDD" id="cd00729">
    <property type="entry name" value="rubredoxin_SM"/>
    <property type="match status" value="2"/>
</dbReference>
<dbReference type="Pfam" id="PF01613">
    <property type="entry name" value="Flavin_Reduct"/>
    <property type="match status" value="1"/>
</dbReference>
<sequence>MKIWRCTVCGWLHEGENPPEHCPRCGAPAEKFELVDLSLLELEEEDTAVPAIKELTPEDKKRIEPALFRISYGLFVVGSLSGGRINAQVCNTVFQITSAPMRVVIGVNKSNLTHEYIKDSGFFSVCVLGREHMDMVRNFGFRSGREADKFQGIDYTAGVSGAPIIDKCISYMECRVDPQLSVDVGTHTMFMGEVVEGGVKSSEEPMTYAFYRQAKNSAVKTGPAPAPVEAGKTAARQWRCKVCGYIHQGEEPPEVCPVCGAPKEEFELVEDGNTAEQPKGSVNTMKTNDNLMSAFAGESQANRKYLAFANKAEKEGYANVAKLFRAIAEAETIHALKHLEVAGKIGGTAENLTSAVEGEHYEFEKMYPEFLNAAEEEGNSNAVRTFKYAMEAEKVHGGLYNKAKLLVEGGKDFDMADMYLCPVCGWIGGDPLPDHCPICNALAKNFKKF</sequence>
<dbReference type="Gene3D" id="1.20.1260.10">
    <property type="match status" value="1"/>
</dbReference>
<dbReference type="SUPFAM" id="SSF50475">
    <property type="entry name" value="FMN-binding split barrel"/>
    <property type="match status" value="1"/>
</dbReference>
<gene>
    <name evidence="6" type="ORF">DCCM_2021</name>
</gene>
<evidence type="ECO:0000313" key="6">
    <source>
        <dbReference type="EMBL" id="GBF32924.1"/>
    </source>
</evidence>
<accession>A0A2L2XAD4</accession>
<organism evidence="6 7">
    <name type="scientific">Desulfocucumis palustris</name>
    <dbReference type="NCBI Taxonomy" id="1898651"/>
    <lineage>
        <taxon>Bacteria</taxon>
        <taxon>Bacillati</taxon>
        <taxon>Bacillota</taxon>
        <taxon>Clostridia</taxon>
        <taxon>Eubacteriales</taxon>
        <taxon>Desulfocucumaceae</taxon>
        <taxon>Desulfocucumis</taxon>
    </lineage>
</organism>
<evidence type="ECO:0000259" key="5">
    <source>
        <dbReference type="PROSITE" id="PS50905"/>
    </source>
</evidence>
<dbReference type="SUPFAM" id="SSF47240">
    <property type="entry name" value="Ferritin-like"/>
    <property type="match status" value="1"/>
</dbReference>
<dbReference type="EMBL" id="BFAV01000071">
    <property type="protein sequence ID" value="GBF32924.1"/>
    <property type="molecule type" value="Genomic_DNA"/>
</dbReference>
<dbReference type="InterPro" id="IPR009040">
    <property type="entry name" value="Ferritin-like_diiron"/>
</dbReference>
<dbReference type="Proteomes" id="UP000239549">
    <property type="component" value="Unassembled WGS sequence"/>
</dbReference>
<feature type="domain" description="Rubredoxin-like" evidence="4">
    <location>
        <begin position="1"/>
        <end position="35"/>
    </location>
</feature>
<dbReference type="PROSITE" id="PS50903">
    <property type="entry name" value="RUBREDOXIN_LIKE"/>
    <property type="match status" value="2"/>
</dbReference>
<dbReference type="InterPro" id="IPR052753">
    <property type="entry name" value="Rbr2/Nigerythrin"/>
</dbReference>
<dbReference type="AlphaFoldDB" id="A0A2L2XAD4"/>
<dbReference type="InterPro" id="IPR048574">
    <property type="entry name" value="RUBY_RBDX"/>
</dbReference>
<keyword evidence="2" id="KW-0813">Transport</keyword>
<feature type="domain" description="Rubredoxin-like" evidence="4">
    <location>
        <begin position="235"/>
        <end position="269"/>
    </location>
</feature>
<dbReference type="GO" id="GO:0010181">
    <property type="term" value="F:FMN binding"/>
    <property type="evidence" value="ECO:0007669"/>
    <property type="project" value="InterPro"/>
</dbReference>